<comment type="caution">
    <text evidence="2">The sequence shown here is derived from an EMBL/GenBank/DDBJ whole genome shotgun (WGS) entry which is preliminary data.</text>
</comment>
<dbReference type="RefSeq" id="WP_104057833.1">
    <property type="nucleotide sequence ID" value="NZ_PREZ01000003.1"/>
</dbReference>
<name>A0A2S5GDU9_9BACL</name>
<accession>A0A2S5GDU9</accession>
<keyword evidence="1" id="KW-0472">Membrane</keyword>
<gene>
    <name evidence="2" type="ORF">C4B60_09930</name>
</gene>
<dbReference type="EMBL" id="PREZ01000003">
    <property type="protein sequence ID" value="PPA71084.1"/>
    <property type="molecule type" value="Genomic_DNA"/>
</dbReference>
<keyword evidence="1" id="KW-0812">Transmembrane</keyword>
<feature type="transmembrane region" description="Helical" evidence="1">
    <location>
        <begin position="93"/>
        <end position="114"/>
    </location>
</feature>
<dbReference type="OrthoDB" id="2449392at2"/>
<keyword evidence="1" id="KW-1133">Transmembrane helix</keyword>
<dbReference type="AlphaFoldDB" id="A0A2S5GDU9"/>
<dbReference type="Proteomes" id="UP000239047">
    <property type="component" value="Unassembled WGS sequence"/>
</dbReference>
<reference evidence="2 3" key="1">
    <citation type="submission" date="2018-02" db="EMBL/GenBank/DDBJ databases">
        <title>Jeotgalibacillus proteolyticum sp. nov. a protease producing bacterium isolated from ocean sediments of Laizhou Bay.</title>
        <authorList>
            <person name="Li Y."/>
        </authorList>
    </citation>
    <scope>NUCLEOTIDE SEQUENCE [LARGE SCALE GENOMIC DNA]</scope>
    <source>
        <strain evidence="2 3">22-7</strain>
    </source>
</reference>
<keyword evidence="3" id="KW-1185">Reference proteome</keyword>
<evidence type="ECO:0000256" key="1">
    <source>
        <dbReference type="SAM" id="Phobius"/>
    </source>
</evidence>
<sequence length="203" mass="23452">MKLFQNTDADALMPGIMTSGLLLIVTSFFIPAIAIMFIQDMLFFSSDHWTFIRPSEAFIGFGAGMIWMGIVLFSLLFTKMYAERKNKKYKLTWLHLLFLSMAAPVFVLSIYHYYSIDEQGVKGITFWSASEDHIAWEEVEEVSRVVEEGSQLVFSYTFKSSDTSITIPYDPLDTQTVDALKRAVYTYEWEVIDHFVPKEEQEL</sequence>
<protein>
    <submittedName>
        <fullName evidence="2">Uncharacterized protein</fullName>
    </submittedName>
</protein>
<evidence type="ECO:0000313" key="3">
    <source>
        <dbReference type="Proteomes" id="UP000239047"/>
    </source>
</evidence>
<feature type="transmembrane region" description="Helical" evidence="1">
    <location>
        <begin position="58"/>
        <end position="81"/>
    </location>
</feature>
<proteinExistence type="predicted"/>
<organism evidence="2 3">
    <name type="scientific">Jeotgalibacillus proteolyticus</name>
    <dbReference type="NCBI Taxonomy" id="2082395"/>
    <lineage>
        <taxon>Bacteria</taxon>
        <taxon>Bacillati</taxon>
        <taxon>Bacillota</taxon>
        <taxon>Bacilli</taxon>
        <taxon>Bacillales</taxon>
        <taxon>Caryophanaceae</taxon>
        <taxon>Jeotgalibacillus</taxon>
    </lineage>
</organism>
<feature type="transmembrane region" description="Helical" evidence="1">
    <location>
        <begin position="12"/>
        <end position="38"/>
    </location>
</feature>
<evidence type="ECO:0000313" key="2">
    <source>
        <dbReference type="EMBL" id="PPA71084.1"/>
    </source>
</evidence>